<accession>A0AAU8JZ46</accession>
<gene>
    <name evidence="1" type="ORF">ABWK59_23480</name>
</gene>
<dbReference type="RefSeq" id="WP_354642575.1">
    <property type="nucleotide sequence ID" value="NZ_CP159872.1"/>
</dbReference>
<sequence>MVNRPCAWQQPGGFGVVGAGRIEAADQRQLTVLRVEVKIQRAWGSPWETVATTTRVQQGSVRVNTPAVITEYRTIVCATGGPADSAEPHPTTCTN</sequence>
<reference evidence="1" key="1">
    <citation type="submission" date="2024-06" db="EMBL/GenBank/DDBJ databases">
        <title>The genome sequences of Kitasatospora sp. strain HUAS MG31.</title>
        <authorList>
            <person name="Mo P."/>
        </authorList>
    </citation>
    <scope>NUCLEOTIDE SEQUENCE</scope>
    <source>
        <strain evidence="1">HUAS MG31</strain>
    </source>
</reference>
<evidence type="ECO:0000313" key="1">
    <source>
        <dbReference type="EMBL" id="XCM81648.1"/>
    </source>
</evidence>
<name>A0AAU8JZ46_9ACTN</name>
<dbReference type="EMBL" id="CP159872">
    <property type="protein sequence ID" value="XCM81648.1"/>
    <property type="molecule type" value="Genomic_DNA"/>
</dbReference>
<proteinExistence type="predicted"/>
<dbReference type="KEGG" id="kcm:ABWK59_23480"/>
<dbReference type="AlphaFoldDB" id="A0AAU8JZ46"/>
<protein>
    <submittedName>
        <fullName evidence="1">Uncharacterized protein</fullName>
    </submittedName>
</protein>
<organism evidence="1">
    <name type="scientific">Kitasatospora camelliae</name>
    <dbReference type="NCBI Taxonomy" id="3156397"/>
    <lineage>
        <taxon>Bacteria</taxon>
        <taxon>Bacillati</taxon>
        <taxon>Actinomycetota</taxon>
        <taxon>Actinomycetes</taxon>
        <taxon>Kitasatosporales</taxon>
        <taxon>Streptomycetaceae</taxon>
        <taxon>Kitasatospora</taxon>
    </lineage>
</organism>